<evidence type="ECO:0000256" key="1">
    <source>
        <dbReference type="SAM" id="MobiDB-lite"/>
    </source>
</evidence>
<organism evidence="2 3">
    <name type="scientific">Sodiomyces alkalinus (strain CBS 110278 / VKM F-3762 / F11)</name>
    <name type="common">Alkaliphilic filamentous fungus</name>
    <dbReference type="NCBI Taxonomy" id="1314773"/>
    <lineage>
        <taxon>Eukaryota</taxon>
        <taxon>Fungi</taxon>
        <taxon>Dikarya</taxon>
        <taxon>Ascomycota</taxon>
        <taxon>Pezizomycotina</taxon>
        <taxon>Sordariomycetes</taxon>
        <taxon>Hypocreomycetidae</taxon>
        <taxon>Glomerellales</taxon>
        <taxon>Plectosphaerellaceae</taxon>
        <taxon>Sodiomyces</taxon>
    </lineage>
</organism>
<dbReference type="Proteomes" id="UP000272025">
    <property type="component" value="Unassembled WGS sequence"/>
</dbReference>
<feature type="region of interest" description="Disordered" evidence="1">
    <location>
        <begin position="1"/>
        <end position="85"/>
    </location>
</feature>
<evidence type="ECO:0000313" key="3">
    <source>
        <dbReference type="Proteomes" id="UP000272025"/>
    </source>
</evidence>
<dbReference type="GeneID" id="39575559"/>
<accession>A0A3N2PUP0</accession>
<proteinExistence type="predicted"/>
<keyword evidence="3" id="KW-1185">Reference proteome</keyword>
<evidence type="ECO:0000313" key="2">
    <source>
        <dbReference type="EMBL" id="ROT38209.1"/>
    </source>
</evidence>
<sequence length="85" mass="8779">MTGKGVVASKTSCPLPPGPPHFSTPWAHSPDVAAGRHLGGPPGSTSAERSRPRCRSASHDGVVEQNPGITNCPEPVECELPERGS</sequence>
<name>A0A3N2PUP0_SODAK</name>
<dbReference type="RefSeq" id="XP_028466015.1">
    <property type="nucleotide sequence ID" value="XM_028607081.1"/>
</dbReference>
<dbReference type="AlphaFoldDB" id="A0A3N2PUP0"/>
<protein>
    <submittedName>
        <fullName evidence="2">Uncharacterized protein</fullName>
    </submittedName>
</protein>
<gene>
    <name evidence="2" type="ORF">SODALDRAFT_184020</name>
</gene>
<reference evidence="2 3" key="1">
    <citation type="journal article" date="2018" name="Mol. Ecol.">
        <title>The obligate alkalophilic soda-lake fungus Sodiomyces alkalinus has shifted to a protein diet.</title>
        <authorList>
            <person name="Grum-Grzhimaylo A.A."/>
            <person name="Falkoski D.L."/>
            <person name="van den Heuvel J."/>
            <person name="Valero-Jimenez C.A."/>
            <person name="Min B."/>
            <person name="Choi I.G."/>
            <person name="Lipzen A."/>
            <person name="Daum C.G."/>
            <person name="Aanen D.K."/>
            <person name="Tsang A."/>
            <person name="Henrissat B."/>
            <person name="Bilanenko E.N."/>
            <person name="de Vries R.P."/>
            <person name="van Kan J.A.L."/>
            <person name="Grigoriev I.V."/>
            <person name="Debets A.J.M."/>
        </authorList>
    </citation>
    <scope>NUCLEOTIDE SEQUENCE [LARGE SCALE GENOMIC DNA]</scope>
    <source>
        <strain evidence="2 3">F11</strain>
    </source>
</reference>
<dbReference type="EMBL" id="ML119056">
    <property type="protein sequence ID" value="ROT38209.1"/>
    <property type="molecule type" value="Genomic_DNA"/>
</dbReference>